<reference evidence="1 2" key="1">
    <citation type="journal article" date="2004" name="PLoS Biol.">
        <title>Genomic insights into methanotrophy: the complete genome sequence of Methylococcus capsulatus (Bath).</title>
        <authorList>
            <person name="Ward N.L."/>
            <person name="Larsen O."/>
            <person name="Sakwa J."/>
            <person name="Bruseth L."/>
            <person name="Khouri H.M."/>
            <person name="Durkin A.S."/>
            <person name="Dimitrov G."/>
            <person name="Jiang L."/>
            <person name="Scanlan D."/>
            <person name="Kang K.H."/>
            <person name="Lewis M.R."/>
            <person name="Nelson K.E."/>
            <person name="Methe B.A."/>
            <person name="Wu M."/>
            <person name="Heidelberg J.F."/>
            <person name="Paulsen I.T."/>
            <person name="Fouts D.E."/>
            <person name="Ravel J."/>
            <person name="Tettelin H."/>
            <person name="Ren Q."/>
            <person name="Read T.D."/>
            <person name="DeBoy R.T."/>
            <person name="Seshadri R."/>
            <person name="Salzberg S.L."/>
            <person name="Jensen H.B."/>
            <person name="Birkeland N.K."/>
            <person name="Nelson W.C."/>
            <person name="Dodson R.J."/>
            <person name="Grindhaug S.H."/>
            <person name="Holt I.E."/>
            <person name="Eidhammer I."/>
            <person name="Jonasen I."/>
            <person name="Vanaken S."/>
            <person name="Utterback T.R."/>
            <person name="Feldblyum T.V."/>
            <person name="Fraser C.M."/>
            <person name="Lillehaug J.R."/>
            <person name="Eisen J.A."/>
        </authorList>
    </citation>
    <scope>NUCLEOTIDE SEQUENCE [LARGE SCALE GENOMIC DNA]</scope>
    <source>
        <strain evidence="2">ATCC 33009 / NCIMB 11132 / Bath</strain>
    </source>
</reference>
<organism evidence="1 2">
    <name type="scientific">Methylococcus capsulatus (strain ATCC 33009 / NCIMB 11132 / Bath)</name>
    <dbReference type="NCBI Taxonomy" id="243233"/>
    <lineage>
        <taxon>Bacteria</taxon>
        <taxon>Pseudomonadati</taxon>
        <taxon>Pseudomonadota</taxon>
        <taxon>Gammaproteobacteria</taxon>
        <taxon>Methylococcales</taxon>
        <taxon>Methylococcaceae</taxon>
        <taxon>Methylococcus</taxon>
    </lineage>
</organism>
<dbReference type="KEGG" id="mca:MCA2323"/>
<dbReference type="HOGENOM" id="CLU_139726_0_0_6"/>
<sequence>MPDAGTNPVIPASLPTHYIISDPPESHVKRPMPRNFPILALAMASLTGCSHDIGLMRQDETLTGYESAIRWGQWEKAASYQIPRPRPEQRLDRLKGYKVTGYQVRYRHSEEPSALLFQTVEIRYLRPDELTERSMVEEETWRYDGDKERWMLETDLPHLR</sequence>
<gene>
    <name evidence="1" type="ordered locus">MCA2323</name>
</gene>
<evidence type="ECO:0000313" key="1">
    <source>
        <dbReference type="EMBL" id="AAU91616.1"/>
    </source>
</evidence>
<protein>
    <submittedName>
        <fullName evidence="1">Uncharacterized protein</fullName>
    </submittedName>
</protein>
<dbReference type="AlphaFoldDB" id="Q605G1"/>
<accession>Q605G1</accession>
<evidence type="ECO:0000313" key="2">
    <source>
        <dbReference type="Proteomes" id="UP000006821"/>
    </source>
</evidence>
<proteinExistence type="predicted"/>
<name>Q605G1_METCA</name>
<dbReference type="EMBL" id="AE017282">
    <property type="protein sequence ID" value="AAU91616.1"/>
    <property type="molecule type" value="Genomic_DNA"/>
</dbReference>
<dbReference type="Proteomes" id="UP000006821">
    <property type="component" value="Chromosome"/>
</dbReference>